<evidence type="ECO:0000313" key="2">
    <source>
        <dbReference type="EMBL" id="KAJ3842702.1"/>
    </source>
</evidence>
<dbReference type="SUPFAM" id="SSF52047">
    <property type="entry name" value="RNI-like"/>
    <property type="match status" value="1"/>
</dbReference>
<name>A0AA38UL74_9AGAR</name>
<protein>
    <recommendedName>
        <fullName evidence="1">F-box domain-containing protein</fullName>
    </recommendedName>
</protein>
<gene>
    <name evidence="2" type="ORF">F5878DRAFT_369804</name>
</gene>
<dbReference type="InterPro" id="IPR036047">
    <property type="entry name" value="F-box-like_dom_sf"/>
</dbReference>
<dbReference type="EMBL" id="MU805997">
    <property type="protein sequence ID" value="KAJ3842702.1"/>
    <property type="molecule type" value="Genomic_DNA"/>
</dbReference>
<organism evidence="2 3">
    <name type="scientific">Lentinula raphanica</name>
    <dbReference type="NCBI Taxonomy" id="153919"/>
    <lineage>
        <taxon>Eukaryota</taxon>
        <taxon>Fungi</taxon>
        <taxon>Dikarya</taxon>
        <taxon>Basidiomycota</taxon>
        <taxon>Agaricomycotina</taxon>
        <taxon>Agaricomycetes</taxon>
        <taxon>Agaricomycetidae</taxon>
        <taxon>Agaricales</taxon>
        <taxon>Marasmiineae</taxon>
        <taxon>Omphalotaceae</taxon>
        <taxon>Lentinula</taxon>
    </lineage>
</organism>
<evidence type="ECO:0000313" key="3">
    <source>
        <dbReference type="Proteomes" id="UP001163846"/>
    </source>
</evidence>
<dbReference type="PROSITE" id="PS50181">
    <property type="entry name" value="FBOX"/>
    <property type="match status" value="1"/>
</dbReference>
<dbReference type="InterPro" id="IPR001810">
    <property type="entry name" value="F-box_dom"/>
</dbReference>
<dbReference type="Pfam" id="PF00646">
    <property type="entry name" value="F-box"/>
    <property type="match status" value="1"/>
</dbReference>
<reference evidence="2" key="1">
    <citation type="submission" date="2022-08" db="EMBL/GenBank/DDBJ databases">
        <authorList>
            <consortium name="DOE Joint Genome Institute"/>
            <person name="Min B."/>
            <person name="Riley R."/>
            <person name="Sierra-Patev S."/>
            <person name="Naranjo-Ortiz M."/>
            <person name="Looney B."/>
            <person name="Konkel Z."/>
            <person name="Slot J.C."/>
            <person name="Sakamoto Y."/>
            <person name="Steenwyk J.L."/>
            <person name="Rokas A."/>
            <person name="Carro J."/>
            <person name="Camarero S."/>
            <person name="Ferreira P."/>
            <person name="Molpeceres G."/>
            <person name="Ruiz-Duenas F.J."/>
            <person name="Serrano A."/>
            <person name="Henrissat B."/>
            <person name="Drula E."/>
            <person name="Hughes K.W."/>
            <person name="Mata J.L."/>
            <person name="Ishikawa N.K."/>
            <person name="Vargas-Isla R."/>
            <person name="Ushijima S."/>
            <person name="Smith C.A."/>
            <person name="Ahrendt S."/>
            <person name="Andreopoulos W."/>
            <person name="He G."/>
            <person name="Labutti K."/>
            <person name="Lipzen A."/>
            <person name="Ng V."/>
            <person name="Sandor L."/>
            <person name="Barry K."/>
            <person name="Martinez A.T."/>
            <person name="Xiao Y."/>
            <person name="Gibbons J.G."/>
            <person name="Terashima K."/>
            <person name="Hibbett D.S."/>
            <person name="Grigoriev I.V."/>
        </authorList>
    </citation>
    <scope>NUCLEOTIDE SEQUENCE</scope>
    <source>
        <strain evidence="2">TFB9207</strain>
    </source>
</reference>
<sequence length="519" mass="59340">MVAVLPFEIWLKIFEYLPPAKRAELRTVNRQCLEIVRGIQYRHLAIKGYDKRTKRLLKHINTFSLGYHVQSLHVQPWAVSNVPSHKAYLGPGGRVSSVFDHLHSFFDSDFPTRRAEALVDKRMRKQVQLVRKTAEKLGFVQEYKVEWNVDRPYHPELITAFLSLVGVSPFGRTLNKLVLKVPTDKLVCLAPVQLPALVQLDLQLVTMSLSKGYIDDCFDYFSVFVNNLYPTLRSLSISSSHLCTNLDLHRLFHDLGDFPLLSSLTVSIPYDGAHLQSLDSLQFFIQKHKRTLRELKLLCSDRSATRTNPNDPCAKYWIQRTLTNIYTFGNLPNLSSLELALRPLRSDLTPFLTFLASVADQLESLALTDDALSPVEVERVLDALTCSKIPAGKSHRNVVPGHSNLRHLAIRLQYLCPSTVDLLASRLQSLESLKLTVSDVRFHQFDEVQLPSPTGFTFFEELRMFYAEMISRRYSEWKLSSLAVSECSYRFIEWGKDLEAVFMECIPTLDSFKVFPVVS</sequence>
<dbReference type="Proteomes" id="UP001163846">
    <property type="component" value="Unassembled WGS sequence"/>
</dbReference>
<dbReference type="SMART" id="SM00256">
    <property type="entry name" value="FBOX"/>
    <property type="match status" value="1"/>
</dbReference>
<comment type="caution">
    <text evidence="2">The sequence shown here is derived from an EMBL/GenBank/DDBJ whole genome shotgun (WGS) entry which is preliminary data.</text>
</comment>
<dbReference type="SUPFAM" id="SSF81383">
    <property type="entry name" value="F-box domain"/>
    <property type="match status" value="1"/>
</dbReference>
<dbReference type="AlphaFoldDB" id="A0AA38UL74"/>
<keyword evidence="3" id="KW-1185">Reference proteome</keyword>
<feature type="domain" description="F-box" evidence="1">
    <location>
        <begin position="1"/>
        <end position="44"/>
    </location>
</feature>
<accession>A0AA38UL74</accession>
<evidence type="ECO:0000259" key="1">
    <source>
        <dbReference type="PROSITE" id="PS50181"/>
    </source>
</evidence>
<proteinExistence type="predicted"/>